<dbReference type="AlphaFoldDB" id="A0A1J7IXL9"/>
<dbReference type="Proteomes" id="UP000182658">
    <property type="component" value="Unassembled WGS sequence"/>
</dbReference>
<feature type="chain" id="PRO_5009644966" evidence="1">
    <location>
        <begin position="21"/>
        <end position="99"/>
    </location>
</feature>
<evidence type="ECO:0000313" key="2">
    <source>
        <dbReference type="EMBL" id="OIW31931.1"/>
    </source>
</evidence>
<evidence type="ECO:0000313" key="3">
    <source>
        <dbReference type="Proteomes" id="UP000182658"/>
    </source>
</evidence>
<evidence type="ECO:0000256" key="1">
    <source>
        <dbReference type="SAM" id="SignalP"/>
    </source>
</evidence>
<gene>
    <name evidence="2" type="ORF">CONLIGDRAFT_678376</name>
</gene>
<name>A0A1J7IXL9_9PEZI</name>
<dbReference type="EMBL" id="KV875095">
    <property type="protein sequence ID" value="OIW31931.1"/>
    <property type="molecule type" value="Genomic_DNA"/>
</dbReference>
<proteinExistence type="predicted"/>
<dbReference type="InParanoid" id="A0A1J7IXL9"/>
<sequence>MKMHLQTTLPFLLLATSVLAIPTAKSACTLLCPPDEICVTDPSRPKQTFCVEPVICGGLVARSCKKGEKCVDDPRDDCDVKEGGADCSGVCIPDVMGGY</sequence>
<reference evidence="2 3" key="1">
    <citation type="submission" date="2016-10" db="EMBL/GenBank/DDBJ databases">
        <title>Draft genome sequence of Coniochaeta ligniaria NRRL30616, a lignocellulolytic fungus for bioabatement of inhibitors in plant biomass hydrolysates.</title>
        <authorList>
            <consortium name="DOE Joint Genome Institute"/>
            <person name="Jimenez D.J."/>
            <person name="Hector R.E."/>
            <person name="Riley R."/>
            <person name="Sun H."/>
            <person name="Grigoriev I.V."/>
            <person name="Van Elsas J.D."/>
            <person name="Nichols N.N."/>
        </authorList>
    </citation>
    <scope>NUCLEOTIDE SEQUENCE [LARGE SCALE GENOMIC DNA]</scope>
    <source>
        <strain evidence="2 3">NRRL 30616</strain>
    </source>
</reference>
<keyword evidence="1" id="KW-0732">Signal</keyword>
<organism evidence="2 3">
    <name type="scientific">Coniochaeta ligniaria NRRL 30616</name>
    <dbReference type="NCBI Taxonomy" id="1408157"/>
    <lineage>
        <taxon>Eukaryota</taxon>
        <taxon>Fungi</taxon>
        <taxon>Dikarya</taxon>
        <taxon>Ascomycota</taxon>
        <taxon>Pezizomycotina</taxon>
        <taxon>Sordariomycetes</taxon>
        <taxon>Sordariomycetidae</taxon>
        <taxon>Coniochaetales</taxon>
        <taxon>Coniochaetaceae</taxon>
        <taxon>Coniochaeta</taxon>
    </lineage>
</organism>
<keyword evidence="3" id="KW-1185">Reference proteome</keyword>
<protein>
    <submittedName>
        <fullName evidence="2">Uncharacterized protein</fullName>
    </submittedName>
</protein>
<accession>A0A1J7IXL9</accession>
<feature type="signal peptide" evidence="1">
    <location>
        <begin position="1"/>
        <end position="20"/>
    </location>
</feature>
<dbReference type="OrthoDB" id="3799394at2759"/>